<dbReference type="InterPro" id="IPR002655">
    <property type="entry name" value="Acyl-CoA_oxidase_C"/>
</dbReference>
<evidence type="ECO:0000256" key="12">
    <source>
        <dbReference type="PIRSR" id="PIRSR000168-1"/>
    </source>
</evidence>
<keyword evidence="7" id="KW-0276">Fatty acid metabolism</keyword>
<evidence type="ECO:0000256" key="7">
    <source>
        <dbReference type="ARBA" id="ARBA00022832"/>
    </source>
</evidence>
<dbReference type="FunFam" id="1.20.140.10:FF:000010">
    <property type="entry name" value="Acyl-coenzyme A oxidase"/>
    <property type="match status" value="1"/>
</dbReference>
<dbReference type="GO" id="GO:0005504">
    <property type="term" value="F:fatty acid binding"/>
    <property type="evidence" value="ECO:0007669"/>
    <property type="project" value="TreeGrafter"/>
</dbReference>
<evidence type="ECO:0000256" key="2">
    <source>
        <dbReference type="ARBA" id="ARBA00004275"/>
    </source>
</evidence>
<dbReference type="Pfam" id="PF01756">
    <property type="entry name" value="ACOX"/>
    <property type="match status" value="1"/>
</dbReference>
<sequence length="679" mass="75842">MALNPTNNNSNMLNLYRTKSSFCSKKLKEFIETKEVITFKDKLFKLLEEDPLFHRTTETVSLDEVRRLALLRGMRIIDSGILQDPALKSHPLVVSGLIVALVQYDPSVMFKSTFSVGFFGRSIKGLGTSDHESMLADALTGKITGCFALTEISHGSDAKNMRTTATFDKNSQEFVLHTEDFEAAKCWVGNMGQMATHATVFAQLVTPDGQCHGLHPFIAPLRDPTTHKPYPGVVIGDMGEKIGLNGIDNGYCMFNQYRIPKTYLLSRIGTVTEDGEYMSPIQNPRKRFGAALGTLIGGRIGVCNLAVAYLTNAISIAVRYSAARRQFGPGDGPELSIIEYQLQQWRLFPYLAALFAFKAFTRVINTRHFYISQVLEDPAEMLSKADELLEMHAVTSAAKAVCSWTVTQAIQECREACGGHGYLKCAGLGELKNNNDSNCTYEGENNVLQQQASNWLLQLWRRRDNSSFPSPLGSVSFLYRTQPDKMVARTEAELCHPPVILQAYQWLVCWLVQKTSETYASHVELGKDSFTARNHSQVFNARTLSIAYIEHYIIQCFWELCCQATDSNIRAVLTKLCALYSLTCIEKHLVYLYQGGYIQGPAQSRLIQSAILSLCDQLRLEAVALVDSVAPPDFVLNSALGHSNGEVYKNLQQAFLQSPGSMQRPAWWTELTGKYRSRL</sequence>
<dbReference type="GO" id="GO:0016402">
    <property type="term" value="F:pristanoyl-CoA oxidase activity"/>
    <property type="evidence" value="ECO:0007669"/>
    <property type="project" value="TreeGrafter"/>
</dbReference>
<feature type="domain" description="Acyl-CoA oxidase C-alpha1" evidence="16">
    <location>
        <begin position="293"/>
        <end position="457"/>
    </location>
</feature>
<evidence type="ECO:0000259" key="14">
    <source>
        <dbReference type="Pfam" id="PF01756"/>
    </source>
</evidence>
<dbReference type="PIRSF" id="PIRSF000168">
    <property type="entry name" value="Acyl-CoA_oxidase"/>
    <property type="match status" value="1"/>
</dbReference>
<comment type="pathway">
    <text evidence="3">Lipid metabolism.</text>
</comment>
<dbReference type="InterPro" id="IPR046373">
    <property type="entry name" value="Acyl-CoA_Oxase/DH_mid-dom_sf"/>
</dbReference>
<dbReference type="FunFam" id="1.20.140.10:FF:000007">
    <property type="entry name" value="Acyl-coenzyme A oxidase"/>
    <property type="match status" value="1"/>
</dbReference>
<evidence type="ECO:0000256" key="13">
    <source>
        <dbReference type="PIRSR" id="PIRSR000168-2"/>
    </source>
</evidence>
<evidence type="ECO:0000256" key="4">
    <source>
        <dbReference type="ARBA" id="ARBA00006288"/>
    </source>
</evidence>
<evidence type="ECO:0000256" key="3">
    <source>
        <dbReference type="ARBA" id="ARBA00005189"/>
    </source>
</evidence>
<dbReference type="InterPro" id="IPR006091">
    <property type="entry name" value="Acyl-CoA_Oxase/DH_mid-dom"/>
</dbReference>
<evidence type="ECO:0000256" key="9">
    <source>
        <dbReference type="ARBA" id="ARBA00023098"/>
    </source>
</evidence>
<evidence type="ECO:0000313" key="17">
    <source>
        <dbReference type="EMBL" id="JAS42656.1"/>
    </source>
</evidence>
<proteinExistence type="inferred from homology"/>
<dbReference type="EMBL" id="GECZ01027113">
    <property type="protein sequence ID" value="JAS42656.1"/>
    <property type="molecule type" value="Transcribed_RNA"/>
</dbReference>
<feature type="domain" description="Acyl-CoA oxidase/dehydrogenase middle" evidence="15">
    <location>
        <begin position="146"/>
        <end position="256"/>
    </location>
</feature>
<dbReference type="InterPro" id="IPR055060">
    <property type="entry name" value="ACOX_C_alpha1"/>
</dbReference>
<reference evidence="17" key="1">
    <citation type="submission" date="2015-11" db="EMBL/GenBank/DDBJ databases">
        <title>De novo transcriptome assembly of four potential Pierce s Disease insect vectors from Arizona vineyards.</title>
        <authorList>
            <person name="Tassone E.E."/>
        </authorList>
    </citation>
    <scope>NUCLEOTIDE SEQUENCE</scope>
</reference>
<keyword evidence="5 11" id="KW-0285">Flavoprotein</keyword>
<evidence type="ECO:0000259" key="16">
    <source>
        <dbReference type="Pfam" id="PF22924"/>
    </source>
</evidence>
<keyword evidence="10" id="KW-0576">Peroxisome</keyword>
<keyword evidence="8" id="KW-0560">Oxidoreductase</keyword>
<dbReference type="InterPro" id="IPR036250">
    <property type="entry name" value="AcylCo_DH-like_C"/>
</dbReference>
<dbReference type="SUPFAM" id="SSF47203">
    <property type="entry name" value="Acyl-CoA dehydrogenase C-terminal domain-like"/>
    <property type="match status" value="2"/>
</dbReference>
<keyword evidence="6 11" id="KW-0274">FAD</keyword>
<dbReference type="PANTHER" id="PTHR10909">
    <property type="entry name" value="ELECTRON TRANSPORT OXIDOREDUCTASE"/>
    <property type="match status" value="1"/>
</dbReference>
<dbReference type="FunFam" id="2.40.110.10:FF:000005">
    <property type="entry name" value="Acyl-coenzyme A oxidase"/>
    <property type="match status" value="1"/>
</dbReference>
<dbReference type="GO" id="GO:0005777">
    <property type="term" value="C:peroxisome"/>
    <property type="evidence" value="ECO:0007669"/>
    <property type="project" value="UniProtKB-SubCell"/>
</dbReference>
<dbReference type="Gene3D" id="1.20.140.10">
    <property type="entry name" value="Butyryl-CoA Dehydrogenase, subunit A, domain 3"/>
    <property type="match status" value="2"/>
</dbReference>
<dbReference type="Pfam" id="PF02770">
    <property type="entry name" value="Acyl-CoA_dh_M"/>
    <property type="match status" value="1"/>
</dbReference>
<evidence type="ECO:0000256" key="5">
    <source>
        <dbReference type="ARBA" id="ARBA00022630"/>
    </source>
</evidence>
<evidence type="ECO:0000259" key="15">
    <source>
        <dbReference type="Pfam" id="PF02770"/>
    </source>
</evidence>
<dbReference type="InterPro" id="IPR012258">
    <property type="entry name" value="Acyl-CoA_oxidase"/>
</dbReference>
<name>A0A1B6EXA0_9HEMI</name>
<feature type="binding site" evidence="13">
    <location>
        <position position="150"/>
    </location>
    <ligand>
        <name>FAD</name>
        <dbReference type="ChEBI" id="CHEBI:57692"/>
    </ligand>
</feature>
<gene>
    <name evidence="17" type="ORF">g.19190</name>
</gene>
<evidence type="ECO:0000256" key="8">
    <source>
        <dbReference type="ARBA" id="ARBA00023002"/>
    </source>
</evidence>
<feature type="domain" description="Acyl-CoA oxidase C-terminal" evidence="14">
    <location>
        <begin position="497"/>
        <end position="672"/>
    </location>
</feature>
<dbReference type="Gene3D" id="2.40.110.10">
    <property type="entry name" value="Butyryl-CoA Dehydrogenase, subunit A, domain 2"/>
    <property type="match status" value="1"/>
</dbReference>
<evidence type="ECO:0000256" key="10">
    <source>
        <dbReference type="ARBA" id="ARBA00023140"/>
    </source>
</evidence>
<evidence type="ECO:0000256" key="1">
    <source>
        <dbReference type="ARBA" id="ARBA00001974"/>
    </source>
</evidence>
<evidence type="ECO:0000256" key="6">
    <source>
        <dbReference type="ARBA" id="ARBA00022827"/>
    </source>
</evidence>
<dbReference type="GO" id="GO:0033540">
    <property type="term" value="P:fatty acid beta-oxidation using acyl-CoA oxidase"/>
    <property type="evidence" value="ECO:0007669"/>
    <property type="project" value="TreeGrafter"/>
</dbReference>
<comment type="cofactor">
    <cofactor evidence="1">
        <name>FAD</name>
        <dbReference type="ChEBI" id="CHEBI:57692"/>
    </cofactor>
</comment>
<dbReference type="GO" id="GO:0071949">
    <property type="term" value="F:FAD binding"/>
    <property type="evidence" value="ECO:0007669"/>
    <property type="project" value="InterPro"/>
</dbReference>
<protein>
    <recommendedName>
        <fullName evidence="11">Acyl-coenzyme A oxidase</fullName>
    </recommendedName>
</protein>
<comment type="similarity">
    <text evidence="4 11">Belongs to the acyl-CoA oxidase family.</text>
</comment>
<feature type="active site" description="Proton acceptor" evidence="12">
    <location>
        <position position="442"/>
    </location>
</feature>
<dbReference type="PANTHER" id="PTHR10909:SF390">
    <property type="entry name" value="PEROXISOMAL ACYL-COENZYME A OXIDASE 3"/>
    <property type="match status" value="1"/>
</dbReference>
<evidence type="ECO:0000256" key="11">
    <source>
        <dbReference type="PIRNR" id="PIRNR000168"/>
    </source>
</evidence>
<feature type="binding site" evidence="13">
    <location>
        <position position="189"/>
    </location>
    <ligand>
        <name>FAD</name>
        <dbReference type="ChEBI" id="CHEBI:57692"/>
    </ligand>
</feature>
<organism evidence="17">
    <name type="scientific">Cuerna arida</name>
    <dbReference type="NCBI Taxonomy" id="1464854"/>
    <lineage>
        <taxon>Eukaryota</taxon>
        <taxon>Metazoa</taxon>
        <taxon>Ecdysozoa</taxon>
        <taxon>Arthropoda</taxon>
        <taxon>Hexapoda</taxon>
        <taxon>Insecta</taxon>
        <taxon>Pterygota</taxon>
        <taxon>Neoptera</taxon>
        <taxon>Paraneoptera</taxon>
        <taxon>Hemiptera</taxon>
        <taxon>Auchenorrhyncha</taxon>
        <taxon>Membracoidea</taxon>
        <taxon>Cicadellidae</taxon>
        <taxon>Cicadellinae</taxon>
        <taxon>Proconiini</taxon>
        <taxon>Cuerna</taxon>
    </lineage>
</organism>
<dbReference type="Pfam" id="PF22924">
    <property type="entry name" value="ACOX_C_alpha1"/>
    <property type="match status" value="1"/>
</dbReference>
<keyword evidence="9" id="KW-0443">Lipid metabolism</keyword>
<dbReference type="SUPFAM" id="SSF56645">
    <property type="entry name" value="Acyl-CoA dehydrogenase NM domain-like"/>
    <property type="match status" value="1"/>
</dbReference>
<accession>A0A1B6EXA0</accession>
<dbReference type="AlphaFoldDB" id="A0A1B6EXA0"/>
<dbReference type="GO" id="GO:0055088">
    <property type="term" value="P:lipid homeostasis"/>
    <property type="evidence" value="ECO:0007669"/>
    <property type="project" value="TreeGrafter"/>
</dbReference>
<dbReference type="InterPro" id="IPR009100">
    <property type="entry name" value="AcylCoA_DH/oxidase_NM_dom_sf"/>
</dbReference>
<comment type="subcellular location">
    <subcellularLocation>
        <location evidence="2">Peroxisome</location>
    </subcellularLocation>
</comment>